<evidence type="ECO:0000313" key="6">
    <source>
        <dbReference type="Proteomes" id="UP000189733"/>
    </source>
</evidence>
<feature type="domain" description="HTH crp-type" evidence="4">
    <location>
        <begin position="144"/>
        <end position="212"/>
    </location>
</feature>
<keyword evidence="1" id="KW-0805">Transcription regulation</keyword>
<sequence>MTVGINAKEYELILRDMGTEITVPKGKQLSQKNVYYLKRGVCALTYHTEKGDESSYLYFKSGTLMNFLRSIVHSVGIGTEITTKRILNVNHCIRTKTECTLLGIDGEKFMKCTEEYPELNKLLLRSVTENLINLLALSTGIVSRPAGSRVCQLLLDFMSDDTPPQFPRYLTYNEIAFHLSMHVITVTKIFKALKDQHIISKRGQGGTILNPERLRAIAHEEEELVY</sequence>
<evidence type="ECO:0000313" key="5">
    <source>
        <dbReference type="EMBL" id="SKA74649.1"/>
    </source>
</evidence>
<dbReference type="Proteomes" id="UP000189733">
    <property type="component" value="Unassembled WGS sequence"/>
</dbReference>
<gene>
    <name evidence="5" type="ORF">SAMN02745702_01988</name>
</gene>
<evidence type="ECO:0000256" key="2">
    <source>
        <dbReference type="ARBA" id="ARBA00023125"/>
    </source>
</evidence>
<dbReference type="Gene3D" id="2.60.120.10">
    <property type="entry name" value="Jelly Rolls"/>
    <property type="match status" value="1"/>
</dbReference>
<dbReference type="SUPFAM" id="SSF51206">
    <property type="entry name" value="cAMP-binding domain-like"/>
    <property type="match status" value="1"/>
</dbReference>
<evidence type="ECO:0000256" key="3">
    <source>
        <dbReference type="ARBA" id="ARBA00023163"/>
    </source>
</evidence>
<reference evidence="5 6" key="1">
    <citation type="submission" date="2017-02" db="EMBL/GenBank/DDBJ databases">
        <authorList>
            <person name="Peterson S.W."/>
        </authorList>
    </citation>
    <scope>NUCLEOTIDE SEQUENCE [LARGE SCALE GENOMIC DNA]</scope>
    <source>
        <strain evidence="5 6">DSM 18034</strain>
    </source>
</reference>
<dbReference type="PROSITE" id="PS51063">
    <property type="entry name" value="HTH_CRP_2"/>
    <property type="match status" value="1"/>
</dbReference>
<name>A0A1T4WBZ1_9BACT</name>
<organism evidence="5 6">
    <name type="scientific">Desulfobaculum bizertense DSM 18034</name>
    <dbReference type="NCBI Taxonomy" id="1121442"/>
    <lineage>
        <taxon>Bacteria</taxon>
        <taxon>Pseudomonadati</taxon>
        <taxon>Thermodesulfobacteriota</taxon>
        <taxon>Desulfovibrionia</taxon>
        <taxon>Desulfovibrionales</taxon>
        <taxon>Desulfovibrionaceae</taxon>
        <taxon>Desulfobaculum</taxon>
    </lineage>
</organism>
<dbReference type="GO" id="GO:0003677">
    <property type="term" value="F:DNA binding"/>
    <property type="evidence" value="ECO:0007669"/>
    <property type="project" value="UniProtKB-KW"/>
</dbReference>
<keyword evidence="5" id="KW-0808">Transferase</keyword>
<dbReference type="STRING" id="1121442.SAMN02745702_01988"/>
<dbReference type="SUPFAM" id="SSF46785">
    <property type="entry name" value="Winged helix' DNA-binding domain"/>
    <property type="match status" value="1"/>
</dbReference>
<keyword evidence="5" id="KW-0418">Kinase</keyword>
<dbReference type="InterPro" id="IPR018490">
    <property type="entry name" value="cNMP-bd_dom_sf"/>
</dbReference>
<dbReference type="InterPro" id="IPR014710">
    <property type="entry name" value="RmlC-like_jellyroll"/>
</dbReference>
<dbReference type="RefSeq" id="WP_078685267.1">
    <property type="nucleotide sequence ID" value="NZ_FUYA01000006.1"/>
</dbReference>
<dbReference type="InterPro" id="IPR036390">
    <property type="entry name" value="WH_DNA-bd_sf"/>
</dbReference>
<dbReference type="GO" id="GO:0006355">
    <property type="term" value="P:regulation of DNA-templated transcription"/>
    <property type="evidence" value="ECO:0007669"/>
    <property type="project" value="InterPro"/>
</dbReference>
<keyword evidence="2" id="KW-0238">DNA-binding</keyword>
<dbReference type="GO" id="GO:0016301">
    <property type="term" value="F:kinase activity"/>
    <property type="evidence" value="ECO:0007669"/>
    <property type="project" value="UniProtKB-KW"/>
</dbReference>
<dbReference type="Pfam" id="PF13545">
    <property type="entry name" value="HTH_Crp_2"/>
    <property type="match status" value="1"/>
</dbReference>
<proteinExistence type="predicted"/>
<evidence type="ECO:0000259" key="4">
    <source>
        <dbReference type="PROSITE" id="PS51063"/>
    </source>
</evidence>
<keyword evidence="3" id="KW-0804">Transcription</keyword>
<keyword evidence="6" id="KW-1185">Reference proteome</keyword>
<dbReference type="EMBL" id="FUYA01000006">
    <property type="protein sequence ID" value="SKA74649.1"/>
    <property type="molecule type" value="Genomic_DNA"/>
</dbReference>
<dbReference type="AlphaFoldDB" id="A0A1T4WBZ1"/>
<evidence type="ECO:0000256" key="1">
    <source>
        <dbReference type="ARBA" id="ARBA00023015"/>
    </source>
</evidence>
<protein>
    <submittedName>
        <fullName evidence="5">cAMP-binding domain of CRP or a regulatory subunit of cAMP-dependent protein kinases</fullName>
    </submittedName>
</protein>
<dbReference type="OrthoDB" id="5456857at2"/>
<dbReference type="InterPro" id="IPR012318">
    <property type="entry name" value="HTH_CRP"/>
</dbReference>
<accession>A0A1T4WBZ1</accession>